<dbReference type="SUPFAM" id="SSF47413">
    <property type="entry name" value="lambda repressor-like DNA-binding domains"/>
    <property type="match status" value="1"/>
</dbReference>
<keyword evidence="4" id="KW-1185">Reference proteome</keyword>
<proteinExistence type="predicted"/>
<evidence type="ECO:0000259" key="2">
    <source>
        <dbReference type="PROSITE" id="PS50943"/>
    </source>
</evidence>
<dbReference type="InterPro" id="IPR050807">
    <property type="entry name" value="TransReg_Diox_bact_type"/>
</dbReference>
<dbReference type="STRING" id="84035.SAMN05660742_10932"/>
<evidence type="ECO:0000313" key="4">
    <source>
        <dbReference type="Proteomes" id="UP000199662"/>
    </source>
</evidence>
<dbReference type="PANTHER" id="PTHR46797:SF1">
    <property type="entry name" value="METHYLPHOSPHONATE SYNTHASE"/>
    <property type="match status" value="1"/>
</dbReference>
<dbReference type="PANTHER" id="PTHR46797">
    <property type="entry name" value="HTH-TYPE TRANSCRIPTIONAL REGULATOR"/>
    <property type="match status" value="1"/>
</dbReference>
<dbReference type="EMBL" id="FNZK01000009">
    <property type="protein sequence ID" value="SEJ50596.1"/>
    <property type="molecule type" value="Genomic_DNA"/>
</dbReference>
<dbReference type="RefSeq" id="WP_091831382.1">
    <property type="nucleotide sequence ID" value="NZ_FNZK01000009.1"/>
</dbReference>
<dbReference type="CDD" id="cd00093">
    <property type="entry name" value="HTH_XRE"/>
    <property type="match status" value="1"/>
</dbReference>
<dbReference type="InterPro" id="IPR001387">
    <property type="entry name" value="Cro/C1-type_HTH"/>
</dbReference>
<dbReference type="Gene3D" id="1.10.260.40">
    <property type="entry name" value="lambda repressor-like DNA-binding domains"/>
    <property type="match status" value="1"/>
</dbReference>
<reference evidence="3 4" key="1">
    <citation type="submission" date="2016-10" db="EMBL/GenBank/DDBJ databases">
        <authorList>
            <person name="de Groot N.N."/>
        </authorList>
    </citation>
    <scope>NUCLEOTIDE SEQUENCE [LARGE SCALE GENOMIC DNA]</scope>
    <source>
        <strain evidence="3 4">DSM 2179</strain>
    </source>
</reference>
<name>A0A1H6ZD11_9FIRM</name>
<dbReference type="GO" id="GO:0005829">
    <property type="term" value="C:cytosol"/>
    <property type="evidence" value="ECO:0007669"/>
    <property type="project" value="TreeGrafter"/>
</dbReference>
<protein>
    <submittedName>
        <fullName evidence="3">Transcriptional regulator, contains XRE-family HTH domain</fullName>
    </submittedName>
</protein>
<evidence type="ECO:0000313" key="3">
    <source>
        <dbReference type="EMBL" id="SEJ50596.1"/>
    </source>
</evidence>
<evidence type="ECO:0000256" key="1">
    <source>
        <dbReference type="ARBA" id="ARBA00023125"/>
    </source>
</evidence>
<dbReference type="AlphaFoldDB" id="A0A1H6ZD11"/>
<dbReference type="GO" id="GO:0003677">
    <property type="term" value="F:DNA binding"/>
    <property type="evidence" value="ECO:0007669"/>
    <property type="project" value="UniProtKB-KW"/>
</dbReference>
<organism evidence="3 4">
    <name type="scientific">Propionispira arboris</name>
    <dbReference type="NCBI Taxonomy" id="84035"/>
    <lineage>
        <taxon>Bacteria</taxon>
        <taxon>Bacillati</taxon>
        <taxon>Bacillota</taxon>
        <taxon>Negativicutes</taxon>
        <taxon>Selenomonadales</taxon>
        <taxon>Selenomonadaceae</taxon>
        <taxon>Propionispira</taxon>
    </lineage>
</organism>
<dbReference type="InterPro" id="IPR010982">
    <property type="entry name" value="Lambda_DNA-bd_dom_sf"/>
</dbReference>
<keyword evidence="1" id="KW-0238">DNA-binding</keyword>
<gene>
    <name evidence="3" type="ORF">SAMN05660742_10932</name>
</gene>
<dbReference type="Proteomes" id="UP000199662">
    <property type="component" value="Unassembled WGS sequence"/>
</dbReference>
<dbReference type="Pfam" id="PF12844">
    <property type="entry name" value="HTH_19"/>
    <property type="match status" value="1"/>
</dbReference>
<dbReference type="GO" id="GO:0003700">
    <property type="term" value="F:DNA-binding transcription factor activity"/>
    <property type="evidence" value="ECO:0007669"/>
    <property type="project" value="TreeGrafter"/>
</dbReference>
<feature type="domain" description="HTH cro/C1-type" evidence="2">
    <location>
        <begin position="12"/>
        <end position="66"/>
    </location>
</feature>
<accession>A0A1H6ZD11</accession>
<dbReference type="PROSITE" id="PS50943">
    <property type="entry name" value="HTH_CROC1"/>
    <property type="match status" value="1"/>
</dbReference>
<sequence>MPDIIDSIGKRLKLLRKTHNLTQKEFATSIKISQGNLSEMEKDKISPSYDTLILITKKYEVSADWILTGETTLHKNELSENLDLKEMYDVLHKIMSDPDPEIRIWAKIQFRKTFAEYMPTKEQKK</sequence>
<dbReference type="SMART" id="SM00530">
    <property type="entry name" value="HTH_XRE"/>
    <property type="match status" value="1"/>
</dbReference>